<gene>
    <name evidence="2" type="ORF">MUB46_23805</name>
</gene>
<evidence type="ECO:0000259" key="1">
    <source>
        <dbReference type="Pfam" id="PF01814"/>
    </source>
</evidence>
<evidence type="ECO:0000313" key="3">
    <source>
        <dbReference type="Proteomes" id="UP001320898"/>
    </source>
</evidence>
<proteinExistence type="predicted"/>
<evidence type="ECO:0000313" key="2">
    <source>
        <dbReference type="EMBL" id="MCT8974895.1"/>
    </source>
</evidence>
<accession>A0AAW5R3R2</accession>
<reference evidence="2 3" key="1">
    <citation type="submission" date="2022-04" db="EMBL/GenBank/DDBJ databases">
        <authorList>
            <person name="Ye Y.-Q."/>
            <person name="Du Z.-J."/>
        </authorList>
    </citation>
    <scope>NUCLEOTIDE SEQUENCE [LARGE SCALE GENOMIC DNA]</scope>
    <source>
        <strain evidence="2 3">A6E488</strain>
    </source>
</reference>
<feature type="domain" description="Hemerythrin-like" evidence="1">
    <location>
        <begin position="46"/>
        <end position="188"/>
    </location>
</feature>
<protein>
    <submittedName>
        <fullName evidence="2">Hemerythrin domain-containing protein</fullName>
    </submittedName>
</protein>
<dbReference type="EMBL" id="JALIDZ010000017">
    <property type="protein sequence ID" value="MCT8974895.1"/>
    <property type="molecule type" value="Genomic_DNA"/>
</dbReference>
<dbReference type="CDD" id="cd12108">
    <property type="entry name" value="Hr-like"/>
    <property type="match status" value="1"/>
</dbReference>
<comment type="caution">
    <text evidence="2">The sequence shown here is derived from an EMBL/GenBank/DDBJ whole genome shotgun (WGS) entry which is preliminary data.</text>
</comment>
<dbReference type="AlphaFoldDB" id="A0AAW5R3R2"/>
<dbReference type="Gene3D" id="1.20.120.520">
    <property type="entry name" value="nmb1532 protein domain like"/>
    <property type="match status" value="1"/>
</dbReference>
<keyword evidence="3" id="KW-1185">Reference proteome</keyword>
<sequence>MTDADGPDAALDLDRRTGWPDDLRLLIARYPREVWPTHPNLGELSKFWLGRHDMFRELNGALLSASDQLKAGTVPAEAFRQWFLPRIRFFLQQLEGHHMIEDHEYFPLLTRTEPRLARGFDILENDHEAIHAGLLALQEAGGGLARALTGPPDRIGFAAEAMSDTLSGFLTRLHRHLDDEEDLIIPILLDRGEMALGG</sequence>
<name>A0AAW5R3R2_9HYPH</name>
<dbReference type="InterPro" id="IPR012312">
    <property type="entry name" value="Hemerythrin-like"/>
</dbReference>
<dbReference type="RefSeq" id="WP_261618483.1">
    <property type="nucleotide sequence ID" value="NZ_JALIDZ010000017.1"/>
</dbReference>
<organism evidence="2 3">
    <name type="scientific">Microbaculum marinisediminis</name>
    <dbReference type="NCBI Taxonomy" id="2931392"/>
    <lineage>
        <taxon>Bacteria</taxon>
        <taxon>Pseudomonadati</taxon>
        <taxon>Pseudomonadota</taxon>
        <taxon>Alphaproteobacteria</taxon>
        <taxon>Hyphomicrobiales</taxon>
        <taxon>Tepidamorphaceae</taxon>
        <taxon>Microbaculum</taxon>
    </lineage>
</organism>
<dbReference type="Pfam" id="PF01814">
    <property type="entry name" value="Hemerythrin"/>
    <property type="match status" value="1"/>
</dbReference>
<dbReference type="Proteomes" id="UP001320898">
    <property type="component" value="Unassembled WGS sequence"/>
</dbReference>